<sequence>MGELVPYINGMQQGQGYNTYLQELCVRNAVTVEGSENNDNPFHREYHSDYVSDYRKLAESLKVSAGAAVSGWGQSGKVDVSVLDQSEVESTTLTYQVEVLVQHQGNVSNKFTFNDIKTDNPVKTYGDRFITDFVRGGQFLARVSITVKNSSRKKEIKESAEVAFTMYGTEGKVTQEVESAVEDIKQNSTVRIAIYESTGTSKSSTGTAKISSSETSDLLAVKEKADKFYDEASSGKHNYMLFAVLGKYTNLSDFNNRFKPLDYSEANKRSWALFDDFTRYQAIEKLIKTIPANKYNGGSTQLSELLDGAIKNSKKIRDRILLISENPDESRNSPDHVPPTTFRLEVLRAIKRATYIAQSRPVQGSDNWTDIASTVKYQGATEIFKFESFDFGELIGTRVVSFGKSTSREDYICLIGERASNIDGWKEESHFWVLPEMVDDFTNKTWAAGRIASKNYIRLYAADQSDIDNPRRNQFFYFFTA</sequence>
<gene>
    <name evidence="1" type="ORF">K452DRAFT_322970</name>
</gene>
<proteinExistence type="predicted"/>
<name>A0A6A6AXC7_9PEZI</name>
<organism evidence="1 2">
    <name type="scientific">Aplosporella prunicola CBS 121167</name>
    <dbReference type="NCBI Taxonomy" id="1176127"/>
    <lineage>
        <taxon>Eukaryota</taxon>
        <taxon>Fungi</taxon>
        <taxon>Dikarya</taxon>
        <taxon>Ascomycota</taxon>
        <taxon>Pezizomycotina</taxon>
        <taxon>Dothideomycetes</taxon>
        <taxon>Dothideomycetes incertae sedis</taxon>
        <taxon>Botryosphaeriales</taxon>
        <taxon>Aplosporellaceae</taxon>
        <taxon>Aplosporella</taxon>
    </lineage>
</organism>
<dbReference type="EMBL" id="ML995568">
    <property type="protein sequence ID" value="KAF2135584.1"/>
    <property type="molecule type" value="Genomic_DNA"/>
</dbReference>
<accession>A0A6A6AXC7</accession>
<dbReference type="OrthoDB" id="3231004at2759"/>
<dbReference type="AlphaFoldDB" id="A0A6A6AXC7"/>
<dbReference type="Proteomes" id="UP000799438">
    <property type="component" value="Unassembled WGS sequence"/>
</dbReference>
<evidence type="ECO:0000313" key="2">
    <source>
        <dbReference type="Proteomes" id="UP000799438"/>
    </source>
</evidence>
<dbReference type="RefSeq" id="XP_033391302.1">
    <property type="nucleotide sequence ID" value="XM_033544581.1"/>
</dbReference>
<dbReference type="GeneID" id="54302077"/>
<protein>
    <submittedName>
        <fullName evidence="1">Uncharacterized protein</fullName>
    </submittedName>
</protein>
<evidence type="ECO:0000313" key="1">
    <source>
        <dbReference type="EMBL" id="KAF2135584.1"/>
    </source>
</evidence>
<keyword evidence="2" id="KW-1185">Reference proteome</keyword>
<reference evidence="1" key="1">
    <citation type="journal article" date="2020" name="Stud. Mycol.">
        <title>101 Dothideomycetes genomes: a test case for predicting lifestyles and emergence of pathogens.</title>
        <authorList>
            <person name="Haridas S."/>
            <person name="Albert R."/>
            <person name="Binder M."/>
            <person name="Bloem J."/>
            <person name="Labutti K."/>
            <person name="Salamov A."/>
            <person name="Andreopoulos B."/>
            <person name="Baker S."/>
            <person name="Barry K."/>
            <person name="Bills G."/>
            <person name="Bluhm B."/>
            <person name="Cannon C."/>
            <person name="Castanera R."/>
            <person name="Culley D."/>
            <person name="Daum C."/>
            <person name="Ezra D."/>
            <person name="Gonzalez J."/>
            <person name="Henrissat B."/>
            <person name="Kuo A."/>
            <person name="Liang C."/>
            <person name="Lipzen A."/>
            <person name="Lutzoni F."/>
            <person name="Magnuson J."/>
            <person name="Mondo S."/>
            <person name="Nolan M."/>
            <person name="Ohm R."/>
            <person name="Pangilinan J."/>
            <person name="Park H.-J."/>
            <person name="Ramirez L."/>
            <person name="Alfaro M."/>
            <person name="Sun H."/>
            <person name="Tritt A."/>
            <person name="Yoshinaga Y."/>
            <person name="Zwiers L.-H."/>
            <person name="Turgeon B."/>
            <person name="Goodwin S."/>
            <person name="Spatafora J."/>
            <person name="Crous P."/>
            <person name="Grigoriev I."/>
        </authorList>
    </citation>
    <scope>NUCLEOTIDE SEQUENCE</scope>
    <source>
        <strain evidence="1">CBS 121167</strain>
    </source>
</reference>